<dbReference type="Pfam" id="PF11154">
    <property type="entry name" value="DUF2934"/>
    <property type="match status" value="1"/>
</dbReference>
<gene>
    <name evidence="2" type="ordered locus">Sinac_2011</name>
</gene>
<keyword evidence="3" id="KW-1185">Reference proteome</keyword>
<dbReference type="HOGENOM" id="CLU_2556432_0_0_0"/>
<evidence type="ECO:0000256" key="1">
    <source>
        <dbReference type="SAM" id="MobiDB-lite"/>
    </source>
</evidence>
<sequence>MSTKTRRDHRSDHSSNTETREGPAEKPAPSRQKVIDEERSRLIQVRAYELWEQAGKPDGDVARERFWSEAEKEIMATHARDR</sequence>
<proteinExistence type="predicted"/>
<accession>L0DBY3</accession>
<dbReference type="InterPro" id="IPR021327">
    <property type="entry name" value="DUF2934"/>
</dbReference>
<evidence type="ECO:0000313" key="3">
    <source>
        <dbReference type="Proteomes" id="UP000010798"/>
    </source>
</evidence>
<dbReference type="Proteomes" id="UP000010798">
    <property type="component" value="Chromosome"/>
</dbReference>
<feature type="compositionally biased region" description="Basic and acidic residues" evidence="1">
    <location>
        <begin position="9"/>
        <end position="24"/>
    </location>
</feature>
<reference evidence="2 3" key="1">
    <citation type="submission" date="2012-02" db="EMBL/GenBank/DDBJ databases">
        <title>Complete sequence of chromosome of Singulisphaera acidiphila DSM 18658.</title>
        <authorList>
            <consortium name="US DOE Joint Genome Institute (JGI-PGF)"/>
            <person name="Lucas S."/>
            <person name="Copeland A."/>
            <person name="Lapidus A."/>
            <person name="Glavina del Rio T."/>
            <person name="Dalin E."/>
            <person name="Tice H."/>
            <person name="Bruce D."/>
            <person name="Goodwin L."/>
            <person name="Pitluck S."/>
            <person name="Peters L."/>
            <person name="Ovchinnikova G."/>
            <person name="Chertkov O."/>
            <person name="Kyrpides N."/>
            <person name="Mavromatis K."/>
            <person name="Ivanova N."/>
            <person name="Brettin T."/>
            <person name="Detter J.C."/>
            <person name="Han C."/>
            <person name="Larimer F."/>
            <person name="Land M."/>
            <person name="Hauser L."/>
            <person name="Markowitz V."/>
            <person name="Cheng J.-F."/>
            <person name="Hugenholtz P."/>
            <person name="Woyke T."/>
            <person name="Wu D."/>
            <person name="Tindall B."/>
            <person name="Pomrenke H."/>
            <person name="Brambilla E."/>
            <person name="Klenk H.-P."/>
            <person name="Eisen J.A."/>
        </authorList>
    </citation>
    <scope>NUCLEOTIDE SEQUENCE [LARGE SCALE GENOMIC DNA]</scope>
    <source>
        <strain evidence="3">ATCC BAA-1392 / DSM 18658 / VKM B-2454 / MOB10</strain>
    </source>
</reference>
<name>L0DBY3_SINAD</name>
<dbReference type="RefSeq" id="WP_015245527.1">
    <property type="nucleotide sequence ID" value="NC_019892.1"/>
</dbReference>
<dbReference type="OrthoDB" id="283234at2"/>
<dbReference type="AlphaFoldDB" id="L0DBY3"/>
<dbReference type="KEGG" id="saci:Sinac_2011"/>
<organism evidence="2 3">
    <name type="scientific">Singulisphaera acidiphila (strain ATCC BAA-1392 / DSM 18658 / VKM B-2454 / MOB10)</name>
    <dbReference type="NCBI Taxonomy" id="886293"/>
    <lineage>
        <taxon>Bacteria</taxon>
        <taxon>Pseudomonadati</taxon>
        <taxon>Planctomycetota</taxon>
        <taxon>Planctomycetia</taxon>
        <taxon>Isosphaerales</taxon>
        <taxon>Isosphaeraceae</taxon>
        <taxon>Singulisphaera</taxon>
    </lineage>
</organism>
<feature type="region of interest" description="Disordered" evidence="1">
    <location>
        <begin position="1"/>
        <end position="37"/>
    </location>
</feature>
<dbReference type="EMBL" id="CP003364">
    <property type="protein sequence ID" value="AGA26360.1"/>
    <property type="molecule type" value="Genomic_DNA"/>
</dbReference>
<protein>
    <recommendedName>
        <fullName evidence="4">DUF2934 domain-containing protein</fullName>
    </recommendedName>
</protein>
<evidence type="ECO:0008006" key="4">
    <source>
        <dbReference type="Google" id="ProtNLM"/>
    </source>
</evidence>
<evidence type="ECO:0000313" key="2">
    <source>
        <dbReference type="EMBL" id="AGA26360.1"/>
    </source>
</evidence>